<keyword evidence="1" id="KW-1133">Transmembrane helix</keyword>
<dbReference type="EMBL" id="CP012034">
    <property type="protein sequence ID" value="AKP68056.1"/>
    <property type="molecule type" value="Genomic_DNA"/>
</dbReference>
<evidence type="ECO:0000256" key="1">
    <source>
        <dbReference type="SAM" id="Phobius"/>
    </source>
</evidence>
<feature type="domain" description="WxL Interacting Protein peptidoglycan binding" evidence="3">
    <location>
        <begin position="35"/>
        <end position="154"/>
    </location>
</feature>
<dbReference type="STRING" id="1007676.ABM34_11260"/>
<evidence type="ECO:0000256" key="2">
    <source>
        <dbReference type="SAM" id="SignalP"/>
    </source>
</evidence>
<sequence length="339" mass="37368">MNKFFLLLSILVGFGTVAMTTQTVQADDDQNNKSYSIQAVLPDNQLNKNVSYYDLQVKPNQPSKLGVVISNTGSEKITVQAEINNAYTTDAAMIGYDKYSAKIYKSETPSLSSLIDGKRKKSVTLDAGQSKQIDFTVNSPKNEFRGIILGGVTTTAMVSSSTNKKVGVSNQIRYVKGVVLHSKDEVVDPEMHLQSAAPKAFNDVVGIGYLMDNTAPININDVKIKATISHKSMKNIEYSQKDLQIAPNSKFDYFIPVKHLKPGIYSTKLTVTSKAGYSKTFNNKLKVTQGSIEALDETKQVTTSHSGLIYTIIGLFVVLIVGLWFFMYTTGKRIGFRKK</sequence>
<dbReference type="Pfam" id="PF06030">
    <property type="entry name" value="WxLIP_PGBD"/>
    <property type="match status" value="1"/>
</dbReference>
<feature type="domain" description="WxL Interacting Protein host binding" evidence="4">
    <location>
        <begin position="164"/>
        <end position="292"/>
    </location>
</feature>
<keyword evidence="2" id="KW-0732">Signal</keyword>
<feature type="chain" id="PRO_5005208524" evidence="2">
    <location>
        <begin position="27"/>
        <end position="339"/>
    </location>
</feature>
<dbReference type="OrthoDB" id="2148359at2"/>
<feature type="signal peptide" evidence="2">
    <location>
        <begin position="1"/>
        <end position="26"/>
    </location>
</feature>
<evidence type="ECO:0000259" key="3">
    <source>
        <dbReference type="Pfam" id="PF06030"/>
    </source>
</evidence>
<dbReference type="AlphaFoldDB" id="A0A0H4QLR7"/>
<evidence type="ECO:0000313" key="6">
    <source>
        <dbReference type="Proteomes" id="UP000036106"/>
    </source>
</evidence>
<evidence type="ECO:0000259" key="4">
    <source>
        <dbReference type="Pfam" id="PF11797"/>
    </source>
</evidence>
<evidence type="ECO:0000313" key="5">
    <source>
        <dbReference type="EMBL" id="AKP68056.1"/>
    </source>
</evidence>
<organism evidence="5 6">
    <name type="scientific">Companilactobacillus ginsenosidimutans</name>
    <dbReference type="NCBI Taxonomy" id="1007676"/>
    <lineage>
        <taxon>Bacteria</taxon>
        <taxon>Bacillati</taxon>
        <taxon>Bacillota</taxon>
        <taxon>Bacilli</taxon>
        <taxon>Lactobacillales</taxon>
        <taxon>Lactobacillaceae</taxon>
        <taxon>Companilactobacillus</taxon>
    </lineage>
</organism>
<dbReference type="Proteomes" id="UP000036106">
    <property type="component" value="Chromosome"/>
</dbReference>
<dbReference type="InterPro" id="IPR021759">
    <property type="entry name" value="WxLIP_HBD"/>
</dbReference>
<dbReference type="Pfam" id="PF11797">
    <property type="entry name" value="WxLIP_HBD"/>
    <property type="match status" value="1"/>
</dbReference>
<dbReference type="RefSeq" id="WP_048705813.1">
    <property type="nucleotide sequence ID" value="NZ_CP012034.1"/>
</dbReference>
<accession>A0A0H4QLR7</accession>
<dbReference type="PATRIC" id="fig|1007676.4.peg.2279"/>
<reference evidence="6" key="1">
    <citation type="submission" date="2015-07" db="EMBL/GenBank/DDBJ databases">
        <title>Lactobacillus ginsenosidimutans/EMML 3141/ whole genome sequencing.</title>
        <authorList>
            <person name="Kim M.K."/>
            <person name="Im W.-T."/>
            <person name="Srinivasan S."/>
            <person name="Lee J.-J."/>
        </authorList>
    </citation>
    <scope>NUCLEOTIDE SEQUENCE [LARGE SCALE GENOMIC DNA]</scope>
    <source>
        <strain evidence="6">EMML 3041</strain>
    </source>
</reference>
<name>A0A0H4QLR7_9LACO</name>
<keyword evidence="1" id="KW-0472">Membrane</keyword>
<gene>
    <name evidence="5" type="ORF">ABM34_11260</name>
</gene>
<dbReference type="KEGG" id="lgn:ABM34_11260"/>
<keyword evidence="1" id="KW-0812">Transmembrane</keyword>
<keyword evidence="6" id="KW-1185">Reference proteome</keyword>
<proteinExistence type="predicted"/>
<protein>
    <submittedName>
        <fullName evidence="5">Uncharacterized protein</fullName>
    </submittedName>
</protein>
<feature type="transmembrane region" description="Helical" evidence="1">
    <location>
        <begin position="308"/>
        <end position="329"/>
    </location>
</feature>
<dbReference type="InterPro" id="IPR010317">
    <property type="entry name" value="WxLIP_PGBD"/>
</dbReference>